<evidence type="ECO:0000313" key="3">
    <source>
        <dbReference type="Proteomes" id="UP000655366"/>
    </source>
</evidence>
<name>A0A931CH07_9MICC</name>
<dbReference type="RefSeq" id="WP_196395136.1">
    <property type="nucleotide sequence ID" value="NZ_JADNYM010000002.1"/>
</dbReference>
<gene>
    <name evidence="2" type="ORF">IV500_01940</name>
</gene>
<feature type="compositionally biased region" description="Basic residues" evidence="1">
    <location>
        <begin position="1"/>
        <end position="12"/>
    </location>
</feature>
<proteinExistence type="predicted"/>
<dbReference type="AlphaFoldDB" id="A0A931CH07"/>
<comment type="caution">
    <text evidence="2">The sequence shown here is derived from an EMBL/GenBank/DDBJ whole genome shotgun (WGS) entry which is preliminary data.</text>
</comment>
<sequence>MSPVSRRRKPAKKSISAKPPGEMTTVVRRYAPVFNSFPTSSVSFEPSEPWIVASALHDELARHDRGAGIDPLRLEKFLTAVRRLQLPGSGTMLLTLSRLQDNRDTRLELLKAGRQLPSDHRDEAALSGRQIDHSLFDPEVVFAIELCVAVNNGSSFLLTLRAADSTFGILLHTLPDAIPRAPYSDGIVVTGGGVTTDPLNALIQLQTRADDQPTLWEVIEVSVADAAAELAEAMFCTDSYPQVCSDPHYWQSRQLIMMLLDNISEAAEYEQWQYGEDEDATEDSDLY</sequence>
<reference evidence="2 3" key="1">
    <citation type="submission" date="2020-11" db="EMBL/GenBank/DDBJ databases">
        <title>Arthrobacter antarcticus sp. nov., isolated from Antarctic Soil.</title>
        <authorList>
            <person name="Li J."/>
        </authorList>
    </citation>
    <scope>NUCLEOTIDE SEQUENCE [LARGE SCALE GENOMIC DNA]</scope>
    <source>
        <strain evidence="2 3">Z1-20</strain>
    </source>
</reference>
<dbReference type="EMBL" id="JADNYM010000002">
    <property type="protein sequence ID" value="MBG0738198.1"/>
    <property type="molecule type" value="Genomic_DNA"/>
</dbReference>
<accession>A0A931CH07</accession>
<feature type="region of interest" description="Disordered" evidence="1">
    <location>
        <begin position="1"/>
        <end position="21"/>
    </location>
</feature>
<dbReference type="Proteomes" id="UP000655366">
    <property type="component" value="Unassembled WGS sequence"/>
</dbReference>
<evidence type="ECO:0000256" key="1">
    <source>
        <dbReference type="SAM" id="MobiDB-lite"/>
    </source>
</evidence>
<organism evidence="2 3">
    <name type="scientific">Arthrobacter terrae</name>
    <dbReference type="NCBI Taxonomy" id="2935737"/>
    <lineage>
        <taxon>Bacteria</taxon>
        <taxon>Bacillati</taxon>
        <taxon>Actinomycetota</taxon>
        <taxon>Actinomycetes</taxon>
        <taxon>Micrococcales</taxon>
        <taxon>Micrococcaceae</taxon>
        <taxon>Arthrobacter</taxon>
    </lineage>
</organism>
<keyword evidence="3" id="KW-1185">Reference proteome</keyword>
<protein>
    <submittedName>
        <fullName evidence="2">Uncharacterized protein</fullName>
    </submittedName>
</protein>
<evidence type="ECO:0000313" key="2">
    <source>
        <dbReference type="EMBL" id="MBG0738198.1"/>
    </source>
</evidence>